<evidence type="ECO:0000256" key="10">
    <source>
        <dbReference type="ARBA" id="ARBA00023137"/>
    </source>
</evidence>
<keyword evidence="6" id="KW-0418">Kinase</keyword>
<dbReference type="GeneID" id="115622288"/>
<evidence type="ECO:0000313" key="13">
    <source>
        <dbReference type="Proteomes" id="UP000504634"/>
    </source>
</evidence>
<dbReference type="PANTHER" id="PTHR24416">
    <property type="entry name" value="TYROSINE-PROTEIN KINASE RECEPTOR"/>
    <property type="match status" value="1"/>
</dbReference>
<dbReference type="GO" id="GO:0043235">
    <property type="term" value="C:receptor complex"/>
    <property type="evidence" value="ECO:0007669"/>
    <property type="project" value="TreeGrafter"/>
</dbReference>
<evidence type="ECO:0000256" key="2">
    <source>
        <dbReference type="ARBA" id="ARBA00022679"/>
    </source>
</evidence>
<keyword evidence="2" id="KW-0808">Transferase</keyword>
<evidence type="ECO:0000256" key="6">
    <source>
        <dbReference type="ARBA" id="ARBA00022777"/>
    </source>
</evidence>
<dbReference type="GO" id="GO:0007169">
    <property type="term" value="P:cell surface receptor protein tyrosine kinase signaling pathway"/>
    <property type="evidence" value="ECO:0007669"/>
    <property type="project" value="TreeGrafter"/>
</dbReference>
<dbReference type="InterPro" id="IPR011009">
    <property type="entry name" value="Kinase-like_dom_sf"/>
</dbReference>
<accession>A0A6J2T540</accession>
<keyword evidence="11" id="KW-0675">Receptor</keyword>
<keyword evidence="9" id="KW-0472">Membrane</keyword>
<proteinExistence type="predicted"/>
<keyword evidence="13" id="KW-1185">Reference proteome</keyword>
<comment type="subcellular location">
    <subcellularLocation>
        <location evidence="1">Membrane</location>
    </subcellularLocation>
</comment>
<dbReference type="Proteomes" id="UP000504634">
    <property type="component" value="Unplaced"/>
</dbReference>
<dbReference type="Gene3D" id="1.10.510.10">
    <property type="entry name" value="Transferase(Phosphotransferase) domain 1"/>
    <property type="match status" value="1"/>
</dbReference>
<evidence type="ECO:0000256" key="5">
    <source>
        <dbReference type="ARBA" id="ARBA00022741"/>
    </source>
</evidence>
<dbReference type="PROSITE" id="PS00109">
    <property type="entry name" value="PROTEIN_KINASE_TYR"/>
    <property type="match status" value="1"/>
</dbReference>
<gene>
    <name evidence="14" type="primary">LOC115622288</name>
</gene>
<dbReference type="PRINTS" id="PR00109">
    <property type="entry name" value="TYRKINASE"/>
</dbReference>
<keyword evidence="8" id="KW-1133">Transmembrane helix</keyword>
<dbReference type="OrthoDB" id="5984265at2759"/>
<evidence type="ECO:0000256" key="3">
    <source>
        <dbReference type="ARBA" id="ARBA00022692"/>
    </source>
</evidence>
<organism evidence="13 14">
    <name type="scientific">Drosophila lebanonensis</name>
    <name type="common">Fruit fly</name>
    <name type="synonym">Scaptodrosophila lebanonensis</name>
    <dbReference type="NCBI Taxonomy" id="7225"/>
    <lineage>
        <taxon>Eukaryota</taxon>
        <taxon>Metazoa</taxon>
        <taxon>Ecdysozoa</taxon>
        <taxon>Arthropoda</taxon>
        <taxon>Hexapoda</taxon>
        <taxon>Insecta</taxon>
        <taxon>Pterygota</taxon>
        <taxon>Neoptera</taxon>
        <taxon>Endopterygota</taxon>
        <taxon>Diptera</taxon>
        <taxon>Brachycera</taxon>
        <taxon>Muscomorpha</taxon>
        <taxon>Ephydroidea</taxon>
        <taxon>Drosophilidae</taxon>
        <taxon>Scaptodrosophila</taxon>
    </lineage>
</organism>
<evidence type="ECO:0000313" key="14">
    <source>
        <dbReference type="RefSeq" id="XP_030372051.1"/>
    </source>
</evidence>
<name>A0A6J2T540_DROLE</name>
<evidence type="ECO:0000256" key="7">
    <source>
        <dbReference type="ARBA" id="ARBA00022840"/>
    </source>
</evidence>
<dbReference type="FunFam" id="1.10.510.10:FF:000554">
    <property type="entry name" value="Predicted protein"/>
    <property type="match status" value="1"/>
</dbReference>
<dbReference type="GO" id="GO:0005886">
    <property type="term" value="C:plasma membrane"/>
    <property type="evidence" value="ECO:0007669"/>
    <property type="project" value="TreeGrafter"/>
</dbReference>
<feature type="domain" description="Protein kinase" evidence="12">
    <location>
        <begin position="1"/>
        <end position="184"/>
    </location>
</feature>
<protein>
    <submittedName>
        <fullName evidence="14">Tyrosine-protein kinase receptor Tie-1-like</fullName>
    </submittedName>
</protein>
<dbReference type="PANTHER" id="PTHR24416:SF550">
    <property type="entry name" value="FIBROBLAST GROWTH FACTOR RECEPTOR HOMOLOG 1-RELATED"/>
    <property type="match status" value="1"/>
</dbReference>
<dbReference type="PROSITE" id="PS50011">
    <property type="entry name" value="PROTEIN_KINASE_DOM"/>
    <property type="match status" value="1"/>
</dbReference>
<dbReference type="AlphaFoldDB" id="A0A6J2T540"/>
<keyword evidence="7" id="KW-0067">ATP-binding</keyword>
<dbReference type="GO" id="GO:0004714">
    <property type="term" value="F:transmembrane receptor protein tyrosine kinase activity"/>
    <property type="evidence" value="ECO:0007669"/>
    <property type="project" value="TreeGrafter"/>
</dbReference>
<dbReference type="GO" id="GO:0005524">
    <property type="term" value="F:ATP binding"/>
    <property type="evidence" value="ECO:0007669"/>
    <property type="project" value="UniProtKB-KW"/>
</dbReference>
<keyword evidence="4" id="KW-0732">Signal</keyword>
<dbReference type="InterPro" id="IPR008266">
    <property type="entry name" value="Tyr_kinase_AS"/>
</dbReference>
<dbReference type="InterPro" id="IPR001245">
    <property type="entry name" value="Ser-Thr/Tyr_kinase_cat_dom"/>
</dbReference>
<keyword evidence="10" id="KW-0829">Tyrosine-protein kinase</keyword>
<sequence>MEYAPHGNLKDFLKQICRDSIATEQELMVFGVQIARGMHFLESKKCIHGDLAARNVLVGDNFIMKIADFGFSRYVKGTNGFPINPNNKLPIRWMSIETLEGKDYDSSCDVWSFGVVLWEILTLGEEPYLHTATTNLYNFLNMGNRLEKPPLCSNEMYVMMRQCWNSVPKQRPTFGELVRDLEYMCNNQGGNINAALQNEY</sequence>
<dbReference type="CDD" id="cd00192">
    <property type="entry name" value="PTKc"/>
    <property type="match status" value="1"/>
</dbReference>
<evidence type="ECO:0000256" key="9">
    <source>
        <dbReference type="ARBA" id="ARBA00023136"/>
    </source>
</evidence>
<evidence type="ECO:0000259" key="12">
    <source>
        <dbReference type="PROSITE" id="PS50011"/>
    </source>
</evidence>
<dbReference type="InterPro" id="IPR050122">
    <property type="entry name" value="RTK"/>
</dbReference>
<evidence type="ECO:0000256" key="8">
    <source>
        <dbReference type="ARBA" id="ARBA00022989"/>
    </source>
</evidence>
<dbReference type="Pfam" id="PF07714">
    <property type="entry name" value="PK_Tyr_Ser-Thr"/>
    <property type="match status" value="1"/>
</dbReference>
<dbReference type="InterPro" id="IPR000719">
    <property type="entry name" value="Prot_kinase_dom"/>
</dbReference>
<evidence type="ECO:0000256" key="4">
    <source>
        <dbReference type="ARBA" id="ARBA00022729"/>
    </source>
</evidence>
<dbReference type="SUPFAM" id="SSF56112">
    <property type="entry name" value="Protein kinase-like (PK-like)"/>
    <property type="match status" value="1"/>
</dbReference>
<dbReference type="RefSeq" id="XP_030372051.1">
    <property type="nucleotide sequence ID" value="XM_030516191.1"/>
</dbReference>
<evidence type="ECO:0000256" key="11">
    <source>
        <dbReference type="ARBA" id="ARBA00023170"/>
    </source>
</evidence>
<reference evidence="14" key="1">
    <citation type="submission" date="2025-08" db="UniProtKB">
        <authorList>
            <consortium name="RefSeq"/>
        </authorList>
    </citation>
    <scope>IDENTIFICATION</scope>
    <source>
        <strain evidence="14">11010-0011.00</strain>
        <tissue evidence="14">Whole body</tissue>
    </source>
</reference>
<evidence type="ECO:0000256" key="1">
    <source>
        <dbReference type="ARBA" id="ARBA00004370"/>
    </source>
</evidence>
<keyword evidence="5" id="KW-0547">Nucleotide-binding</keyword>
<keyword evidence="3" id="KW-0812">Transmembrane</keyword>